<dbReference type="Gene3D" id="3.40.50.200">
    <property type="entry name" value="Peptidase S8/S53 domain"/>
    <property type="match status" value="1"/>
</dbReference>
<dbReference type="CDD" id="cd00306">
    <property type="entry name" value="Peptidases_S8_S53"/>
    <property type="match status" value="1"/>
</dbReference>
<feature type="chain" id="PRO_5003010574" description="Peptidase S8/S53 domain-containing protein" evidence="1">
    <location>
        <begin position="20"/>
        <end position="765"/>
    </location>
</feature>
<sequence length="765" mass="78538">MRSSTILVSRLAASPVAVALSACIIIAHLAACQVAAPAPEDDAAAVALSEIGLTLAATPSCPVADPTCVPVADPKIESDCSDDRWISYEPGGCPGSSPIAGWNVSQLFADVGTNAPHWGLPPGLANYCLYEWSFANSAPPPSAINDLHEIVDGQGTQLQRDCAAVQPMSSEAVNLSWEMLHDHVREHTGALDLLPHSTASSLPQKIRVAVIDSLPTGDLELRSVERGGSVHGWGVARTIEELSCPAPGDAASACAGHMSAHQALPLDTAGDHAPIQGGSYGRISDVARAIVDSVNAWRIHNHSYPRSHPEHQPRLLVNLSVAWEPRFGGVGSDGPGPDMSAPSRSVYAALAHLRCWGGVAIAAAGNDGGGPDPSYADGPMPPAAWEAHPAPDAGQCASFEGGLIPPSVVLPRFPATTTYDPLVYAVGAVRGDDLPIAVTRPDSRPRMAALGAHVVAIDDEASAIPSPTAVQTGTSMAAAVLSGIAVAAWSYAPGMPPADLLDLVYERGTDLTEAAELCRGGGPCADVIRRIDLCNSVAGMCARIGDSGCASALPVCQRKPAGSGALPIPSEAMRAQVAAQAAVKGEGGVSSAADYEIALPPLSVCGHSGFQSDDDAAYPMSTCPFQQWGTSSLPVPHASPQPPPNPCPACWASTSSSVEVAGDGTTEATTEATTTYFDLYISIDPDYPYSLTGGTLSVSGYGDITLSEIGVLDPGDEAVLTDIPVHASGPFTSASVSFRTADYDKGGSIVTLEGATSSELVVFAE</sequence>
<feature type="signal peptide" evidence="1">
    <location>
        <begin position="1"/>
        <end position="19"/>
    </location>
</feature>
<dbReference type="KEGG" id="hoh:Hoch_5664"/>
<name>D0LGB6_HALO1</name>
<accession>D0LGB6</accession>
<dbReference type="SUPFAM" id="SSF52743">
    <property type="entry name" value="Subtilisin-like"/>
    <property type="match status" value="1"/>
</dbReference>
<organism evidence="2 3">
    <name type="scientific">Haliangium ochraceum (strain DSM 14365 / JCM 11303 / SMP-2)</name>
    <dbReference type="NCBI Taxonomy" id="502025"/>
    <lineage>
        <taxon>Bacteria</taxon>
        <taxon>Pseudomonadati</taxon>
        <taxon>Myxococcota</taxon>
        <taxon>Polyangia</taxon>
        <taxon>Haliangiales</taxon>
        <taxon>Kofleriaceae</taxon>
        <taxon>Haliangium</taxon>
    </lineage>
</organism>
<dbReference type="OrthoDB" id="5494295at2"/>
<dbReference type="PROSITE" id="PS51257">
    <property type="entry name" value="PROKAR_LIPOPROTEIN"/>
    <property type="match status" value="1"/>
</dbReference>
<keyword evidence="1" id="KW-0732">Signal</keyword>
<keyword evidence="3" id="KW-1185">Reference proteome</keyword>
<evidence type="ECO:0000313" key="3">
    <source>
        <dbReference type="Proteomes" id="UP000001880"/>
    </source>
</evidence>
<protein>
    <recommendedName>
        <fullName evidence="4">Peptidase S8/S53 domain-containing protein</fullName>
    </recommendedName>
</protein>
<dbReference type="GO" id="GO:0006508">
    <property type="term" value="P:proteolysis"/>
    <property type="evidence" value="ECO:0007669"/>
    <property type="project" value="InterPro"/>
</dbReference>
<gene>
    <name evidence="2" type="ordered locus">Hoch_5664</name>
</gene>
<dbReference type="HOGENOM" id="CLU_364778_0_0_7"/>
<dbReference type="AlphaFoldDB" id="D0LGB6"/>
<evidence type="ECO:0000256" key="1">
    <source>
        <dbReference type="SAM" id="SignalP"/>
    </source>
</evidence>
<dbReference type="InterPro" id="IPR036852">
    <property type="entry name" value="Peptidase_S8/S53_dom_sf"/>
</dbReference>
<dbReference type="eggNOG" id="COG1404">
    <property type="taxonomic scope" value="Bacteria"/>
</dbReference>
<evidence type="ECO:0000313" key="2">
    <source>
        <dbReference type="EMBL" id="ACY18141.1"/>
    </source>
</evidence>
<dbReference type="EMBL" id="CP001804">
    <property type="protein sequence ID" value="ACY18141.1"/>
    <property type="molecule type" value="Genomic_DNA"/>
</dbReference>
<dbReference type="GO" id="GO:0004252">
    <property type="term" value="F:serine-type endopeptidase activity"/>
    <property type="evidence" value="ECO:0007669"/>
    <property type="project" value="InterPro"/>
</dbReference>
<dbReference type="STRING" id="502025.Hoch_5664"/>
<proteinExistence type="predicted"/>
<dbReference type="RefSeq" id="WP_012830733.1">
    <property type="nucleotide sequence ID" value="NC_013440.1"/>
</dbReference>
<evidence type="ECO:0008006" key="4">
    <source>
        <dbReference type="Google" id="ProtNLM"/>
    </source>
</evidence>
<reference evidence="2 3" key="1">
    <citation type="journal article" date="2010" name="Stand. Genomic Sci.">
        <title>Complete genome sequence of Haliangium ochraceum type strain (SMP-2).</title>
        <authorList>
            <consortium name="US DOE Joint Genome Institute (JGI-PGF)"/>
            <person name="Ivanova N."/>
            <person name="Daum C."/>
            <person name="Lang E."/>
            <person name="Abt B."/>
            <person name="Kopitz M."/>
            <person name="Saunders E."/>
            <person name="Lapidus A."/>
            <person name="Lucas S."/>
            <person name="Glavina Del Rio T."/>
            <person name="Nolan M."/>
            <person name="Tice H."/>
            <person name="Copeland A."/>
            <person name="Cheng J.F."/>
            <person name="Chen F."/>
            <person name="Bruce D."/>
            <person name="Goodwin L."/>
            <person name="Pitluck S."/>
            <person name="Mavromatis K."/>
            <person name="Pati A."/>
            <person name="Mikhailova N."/>
            <person name="Chen A."/>
            <person name="Palaniappan K."/>
            <person name="Land M."/>
            <person name="Hauser L."/>
            <person name="Chang Y.J."/>
            <person name="Jeffries C.D."/>
            <person name="Detter J.C."/>
            <person name="Brettin T."/>
            <person name="Rohde M."/>
            <person name="Goker M."/>
            <person name="Bristow J."/>
            <person name="Markowitz V."/>
            <person name="Eisen J.A."/>
            <person name="Hugenholtz P."/>
            <person name="Kyrpides N.C."/>
            <person name="Klenk H.P."/>
        </authorList>
    </citation>
    <scope>NUCLEOTIDE SEQUENCE [LARGE SCALE GENOMIC DNA]</scope>
    <source>
        <strain evidence="3">DSM 14365 / CIP 107738 / JCM 11303 / AJ 13395 / SMP-2</strain>
    </source>
</reference>
<dbReference type="Proteomes" id="UP000001880">
    <property type="component" value="Chromosome"/>
</dbReference>